<keyword evidence="4" id="KW-1185">Reference proteome</keyword>
<feature type="compositionally biased region" description="Low complexity" evidence="1">
    <location>
        <begin position="49"/>
        <end position="60"/>
    </location>
</feature>
<gene>
    <name evidence="3" type="ORF">VNI00_007125</name>
</gene>
<feature type="compositionally biased region" description="Basic residues" evidence="1">
    <location>
        <begin position="75"/>
        <end position="98"/>
    </location>
</feature>
<feature type="region of interest" description="Disordered" evidence="1">
    <location>
        <begin position="626"/>
        <end position="659"/>
    </location>
</feature>
<keyword evidence="2" id="KW-0812">Transmembrane</keyword>
<dbReference type="AlphaFoldDB" id="A0AAW0D2W3"/>
<keyword evidence="2" id="KW-0472">Membrane</keyword>
<reference evidence="3 4" key="1">
    <citation type="submission" date="2024-01" db="EMBL/GenBank/DDBJ databases">
        <title>A draft genome for a cacao thread blight-causing isolate of Paramarasmius palmivorus.</title>
        <authorList>
            <person name="Baruah I.K."/>
            <person name="Bukari Y."/>
            <person name="Amoako-Attah I."/>
            <person name="Meinhardt L.W."/>
            <person name="Bailey B.A."/>
            <person name="Cohen S.P."/>
        </authorList>
    </citation>
    <scope>NUCLEOTIDE SEQUENCE [LARGE SCALE GENOMIC DNA]</scope>
    <source>
        <strain evidence="3 4">GH-12</strain>
    </source>
</reference>
<organism evidence="3 4">
    <name type="scientific">Paramarasmius palmivorus</name>
    <dbReference type="NCBI Taxonomy" id="297713"/>
    <lineage>
        <taxon>Eukaryota</taxon>
        <taxon>Fungi</taxon>
        <taxon>Dikarya</taxon>
        <taxon>Basidiomycota</taxon>
        <taxon>Agaricomycotina</taxon>
        <taxon>Agaricomycetes</taxon>
        <taxon>Agaricomycetidae</taxon>
        <taxon>Agaricales</taxon>
        <taxon>Marasmiineae</taxon>
        <taxon>Marasmiaceae</taxon>
        <taxon>Paramarasmius</taxon>
    </lineage>
</organism>
<evidence type="ECO:0000313" key="3">
    <source>
        <dbReference type="EMBL" id="KAK7046122.1"/>
    </source>
</evidence>
<name>A0AAW0D2W3_9AGAR</name>
<accession>A0AAW0D2W3</accession>
<feature type="compositionally biased region" description="Polar residues" evidence="1">
    <location>
        <begin position="638"/>
        <end position="659"/>
    </location>
</feature>
<comment type="caution">
    <text evidence="3">The sequence shown here is derived from an EMBL/GenBank/DDBJ whole genome shotgun (WGS) entry which is preliminary data.</text>
</comment>
<dbReference type="Proteomes" id="UP001383192">
    <property type="component" value="Unassembled WGS sequence"/>
</dbReference>
<feature type="region of interest" description="Disordered" evidence="1">
    <location>
        <begin position="213"/>
        <end position="232"/>
    </location>
</feature>
<evidence type="ECO:0000256" key="2">
    <source>
        <dbReference type="SAM" id="Phobius"/>
    </source>
</evidence>
<evidence type="ECO:0000313" key="4">
    <source>
        <dbReference type="Proteomes" id="UP001383192"/>
    </source>
</evidence>
<proteinExistence type="predicted"/>
<dbReference type="EMBL" id="JAYKXP010000022">
    <property type="protein sequence ID" value="KAK7046122.1"/>
    <property type="molecule type" value="Genomic_DNA"/>
</dbReference>
<protein>
    <submittedName>
        <fullName evidence="3">Uncharacterized protein</fullName>
    </submittedName>
</protein>
<evidence type="ECO:0000256" key="1">
    <source>
        <dbReference type="SAM" id="MobiDB-lite"/>
    </source>
</evidence>
<keyword evidence="2" id="KW-1133">Transmembrane helix</keyword>
<feature type="transmembrane region" description="Helical" evidence="2">
    <location>
        <begin position="727"/>
        <end position="758"/>
    </location>
</feature>
<sequence length="827" mass="92200">MVLSLIDPIALLRHPFKIRTFLSPPIRSVLRWTRLTCKQSSLAKKTSLRRITSPSIRSPSKVQSKAKITLPPPPPRKRIRVHGTRSTLKRKQIPRLRTPRLVAKPEPQPQPQPPQVLEVLRDRTPVAPLINHLITLSVKDLYFATQKAYHDVAFANSRTDADIVFMERIRRAAATHGIIRGVAHVRNQIKAINPEENRRKALEHEVEAKKLRAERKAREEAEAKEKEETDEKNRILDRKVHWAPRIIISRREQRANGNNNIGASQPDVDASWSEVPGLQHAALLARQNTERELSVDIMQKCWALYEHRWEVFVGSRQENIPTLLTAGDLPWPTMNDGLTYKDIEIFILNPLRPGHEVLDWRERIEKEIGRWALFDSLVLPFVKGESRAEVEYYARFVKECLEVMKGKWESNDSHRMMDRIDSGATDDSAFDSVLNTPADEDVLPPFERIGERLLNDNEKIFSSEAKHLNATSKNSGFGEKTFSSISTLDLNCAISPRATVGHGDHECDVGMNMVPSSSEQSTCSSADEGPDMLSAELGLPSFATPRIEPSNSAISSSPELESESFCRHQRASSLYTLPNEPICVSQSTVSPSISSLELTTPKLETDIKSSKSVFLNVPALTLSHSQAESLQDKEEVAQTLTETEPQTNAQSSNENAPGLNTQDIPTNLLKLAFFLPWCIAAGCTLLIFPKHIEFVVFAPGYYTTSSSSRGIHRFAELAENTIPHVGIFLGLLALVVYWNFALGMALTALIVSQGVLAWQDFDSEGAKNVPLGEDDRVAVYWVLKSYVGGCGVLAGMCKTQEGAFVMGNANGGNIALEDDEDEGVDDY</sequence>
<feature type="region of interest" description="Disordered" evidence="1">
    <location>
        <begin position="43"/>
        <end position="114"/>
    </location>
</feature>